<evidence type="ECO:0000256" key="1">
    <source>
        <dbReference type="SAM" id="Phobius"/>
    </source>
</evidence>
<organism evidence="3 4">
    <name type="scientific">Tahibacter soli</name>
    <dbReference type="NCBI Taxonomy" id="2983605"/>
    <lineage>
        <taxon>Bacteria</taxon>
        <taxon>Pseudomonadati</taxon>
        <taxon>Pseudomonadota</taxon>
        <taxon>Gammaproteobacteria</taxon>
        <taxon>Lysobacterales</taxon>
        <taxon>Rhodanobacteraceae</taxon>
        <taxon>Tahibacter</taxon>
    </lineage>
</organism>
<sequence length="328" mass="35005">MSVGAWFDVVAARRRVSQWQAAGVLAPDRAAQARAVLGADAPPPWRGFLDALALWLGAALLGAGVIFFIAANWAQLGKFARLGGVQALLVLAVVAAVRLAHRRVAREAALFLAVLLLGALLALLGQTYQTGADTWQLFALWAALALPWTIAARSAVLWLTWIALVDVALALWFDLHPWRVFGGDDAVSIIGAINFAFLLAWKIAARRLPELEGRVAPRVLAAFAVAPLTFGAAAAVIERNGFGVAVLPWLLATLLLLTPGYRADRRDVAVLAMAALGVIVVVTALLARLLLRQNGDWAGSLLLLVFAVGGQSAAFAVWLRRLAREERA</sequence>
<feature type="transmembrane region" description="Helical" evidence="1">
    <location>
        <begin position="134"/>
        <end position="151"/>
    </location>
</feature>
<accession>A0A9X4BIR6</accession>
<dbReference type="Proteomes" id="UP001139971">
    <property type="component" value="Unassembled WGS sequence"/>
</dbReference>
<feature type="transmembrane region" description="Helical" evidence="1">
    <location>
        <begin position="297"/>
        <end position="319"/>
    </location>
</feature>
<feature type="transmembrane region" description="Helical" evidence="1">
    <location>
        <begin position="215"/>
        <end position="236"/>
    </location>
</feature>
<feature type="domain" description="DUF2157" evidence="2">
    <location>
        <begin position="18"/>
        <end position="158"/>
    </location>
</feature>
<keyword evidence="4" id="KW-1185">Reference proteome</keyword>
<gene>
    <name evidence="3" type="ORF">OD750_017155</name>
</gene>
<feature type="transmembrane region" description="Helical" evidence="1">
    <location>
        <begin position="109"/>
        <end position="128"/>
    </location>
</feature>
<keyword evidence="1" id="KW-1133">Transmembrane helix</keyword>
<evidence type="ECO:0000313" key="4">
    <source>
        <dbReference type="Proteomes" id="UP001139971"/>
    </source>
</evidence>
<feature type="transmembrane region" description="Helical" evidence="1">
    <location>
        <begin position="268"/>
        <end position="291"/>
    </location>
</feature>
<dbReference type="AlphaFoldDB" id="A0A9X4BIR6"/>
<dbReference type="EMBL" id="JAOVZO020000018">
    <property type="protein sequence ID" value="MDC8014276.1"/>
    <property type="molecule type" value="Genomic_DNA"/>
</dbReference>
<feature type="transmembrane region" description="Helical" evidence="1">
    <location>
        <begin position="242"/>
        <end position="261"/>
    </location>
</feature>
<dbReference type="InterPro" id="IPR018677">
    <property type="entry name" value="DUF2157"/>
</dbReference>
<feature type="transmembrane region" description="Helical" evidence="1">
    <location>
        <begin position="185"/>
        <end position="203"/>
    </location>
</feature>
<keyword evidence="1" id="KW-0472">Membrane</keyword>
<feature type="transmembrane region" description="Helical" evidence="1">
    <location>
        <begin position="156"/>
        <end position="173"/>
    </location>
</feature>
<feature type="transmembrane region" description="Helical" evidence="1">
    <location>
        <begin position="79"/>
        <end position="97"/>
    </location>
</feature>
<name>A0A9X4BIR6_9GAMM</name>
<evidence type="ECO:0000259" key="2">
    <source>
        <dbReference type="Pfam" id="PF09925"/>
    </source>
</evidence>
<dbReference type="Pfam" id="PF09925">
    <property type="entry name" value="DUF2157"/>
    <property type="match status" value="1"/>
</dbReference>
<keyword evidence="1" id="KW-0812">Transmembrane</keyword>
<dbReference type="RefSeq" id="WP_263541912.1">
    <property type="nucleotide sequence ID" value="NZ_JAOVZO020000018.1"/>
</dbReference>
<comment type="caution">
    <text evidence="3">The sequence shown here is derived from an EMBL/GenBank/DDBJ whole genome shotgun (WGS) entry which is preliminary data.</text>
</comment>
<evidence type="ECO:0000313" key="3">
    <source>
        <dbReference type="EMBL" id="MDC8014276.1"/>
    </source>
</evidence>
<proteinExistence type="predicted"/>
<feature type="transmembrane region" description="Helical" evidence="1">
    <location>
        <begin position="52"/>
        <end position="73"/>
    </location>
</feature>
<protein>
    <submittedName>
        <fullName evidence="3">DUF2157 domain-containing protein</fullName>
    </submittedName>
</protein>
<reference evidence="3" key="1">
    <citation type="submission" date="2023-02" db="EMBL/GenBank/DDBJ databases">
        <title>Tahibacter soli sp. nov. isolated from soil.</title>
        <authorList>
            <person name="Baek J.H."/>
            <person name="Lee J.K."/>
            <person name="Choi D.G."/>
            <person name="Jeon C.O."/>
        </authorList>
    </citation>
    <scope>NUCLEOTIDE SEQUENCE</scope>
    <source>
        <strain evidence="3">BL</strain>
    </source>
</reference>